<sequence>MSRKFQVKAIPSSWLENNGRRLDCGPYMSGAIEAAELMKQFSAEPLESLTTDIFHAGREGRQYVLDAKHGVPFMGSTDILAFDLSYQPLLSKRQVSRNPQFTIRKGWTLITRSGTTGRMAFARESMDGMACSEHVMRIVPDANKVPEGYIFAYLSSRFGIPLVVSGTYGSIIQSIEPHHVSNLPVPRLGEIESVADQLIQRAGALLSASQSKLNEATQLYFDAVGLSDISPTDWHSWGSDLGFTTSANVKSLRALNFNPRFDRLCSQIKKGPYKLLGDICCEGTLRRGNIFKRIDADPEHAYQLIGQKQIFWLRPEGRWISKASARDEVIVPDETILVAAQGTLGEGELFCRAEFITGDTLDRAYSEHFLRVIADETKMERGALFAFIRSEMAFRMLRSSSTGSKLQDFHYAVLPSLPIPYPEQAVRRRCHELVIEAYRVRDEAIRLEDEARSLVERTIEEGGR</sequence>
<dbReference type="GO" id="GO:0004519">
    <property type="term" value="F:endonuclease activity"/>
    <property type="evidence" value="ECO:0007669"/>
    <property type="project" value="UniProtKB-KW"/>
</dbReference>
<dbReference type="Proteomes" id="UP000885362">
    <property type="component" value="Unassembled WGS sequence"/>
</dbReference>
<keyword evidence="3" id="KW-0378">Hydrolase</keyword>
<evidence type="ECO:0000256" key="2">
    <source>
        <dbReference type="ARBA" id="ARBA00023125"/>
    </source>
</evidence>
<dbReference type="EMBL" id="RSHK01000001">
    <property type="protein sequence ID" value="MIE68194.1"/>
    <property type="molecule type" value="Genomic_DNA"/>
</dbReference>
<dbReference type="AlphaFoldDB" id="A0A6C8XSN5"/>
<comment type="caution">
    <text evidence="3">The sequence shown here is derived from an EMBL/GenBank/DDBJ whole genome shotgun (WGS) entry which is preliminary data.</text>
</comment>
<protein>
    <submittedName>
        <fullName evidence="3">Restriction endonuclease subunit S</fullName>
    </submittedName>
</protein>
<keyword evidence="2" id="KW-0238">DNA-binding</keyword>
<dbReference type="PANTHER" id="PTHR30408">
    <property type="entry name" value="TYPE-1 RESTRICTION ENZYME ECOKI SPECIFICITY PROTEIN"/>
    <property type="match status" value="1"/>
</dbReference>
<dbReference type="Gene3D" id="3.90.220.20">
    <property type="entry name" value="DNA methylase specificity domains"/>
    <property type="match status" value="2"/>
</dbReference>
<dbReference type="NCBIfam" id="NF047740">
    <property type="entry name" value="antiphage_MADS5"/>
    <property type="match status" value="1"/>
</dbReference>
<organism evidence="3">
    <name type="scientific">Salmonella diarizonae</name>
    <dbReference type="NCBI Taxonomy" id="59204"/>
    <lineage>
        <taxon>Bacteria</taxon>
        <taxon>Pseudomonadati</taxon>
        <taxon>Pseudomonadota</taxon>
        <taxon>Gammaproteobacteria</taxon>
        <taxon>Enterobacterales</taxon>
        <taxon>Enterobacteriaceae</taxon>
        <taxon>Salmonella</taxon>
    </lineage>
</organism>
<dbReference type="InterPro" id="IPR052021">
    <property type="entry name" value="Type-I_RS_S_subunit"/>
</dbReference>
<dbReference type="InterPro" id="IPR044946">
    <property type="entry name" value="Restrct_endonuc_typeI_TRD_sf"/>
</dbReference>
<gene>
    <name evidence="3" type="ORF">EL06_01445</name>
</gene>
<dbReference type="SUPFAM" id="SSF116734">
    <property type="entry name" value="DNA methylase specificity domain"/>
    <property type="match status" value="2"/>
</dbReference>
<keyword evidence="3" id="KW-0255">Endonuclease</keyword>
<proteinExistence type="predicted"/>
<evidence type="ECO:0000256" key="1">
    <source>
        <dbReference type="ARBA" id="ARBA00022747"/>
    </source>
</evidence>
<dbReference type="GO" id="GO:0003677">
    <property type="term" value="F:DNA binding"/>
    <property type="evidence" value="ECO:0007669"/>
    <property type="project" value="UniProtKB-KW"/>
</dbReference>
<accession>A0A6C8XSN5</accession>
<evidence type="ECO:0000313" key="3">
    <source>
        <dbReference type="EMBL" id="MIE68194.1"/>
    </source>
</evidence>
<keyword evidence="1" id="KW-0680">Restriction system</keyword>
<keyword evidence="3" id="KW-0540">Nuclease</keyword>
<name>A0A6C8XSN5_SALDZ</name>
<reference evidence="3" key="1">
    <citation type="submission" date="2018-08" db="EMBL/GenBank/DDBJ databases">
        <authorList>
            <consortium name="GenomeTrakr network: Whole genome sequencing for foodborne pathogen traceback"/>
        </authorList>
    </citation>
    <scope>NUCLEOTIDE SEQUENCE [LARGE SCALE GENOMIC DNA]</scope>
    <source>
        <strain evidence="3">FMA0132</strain>
    </source>
</reference>
<dbReference type="PANTHER" id="PTHR30408:SF12">
    <property type="entry name" value="TYPE I RESTRICTION ENZYME MJAVIII SPECIFICITY SUBUNIT"/>
    <property type="match status" value="1"/>
</dbReference>
<dbReference type="GO" id="GO:0009307">
    <property type="term" value="P:DNA restriction-modification system"/>
    <property type="evidence" value="ECO:0007669"/>
    <property type="project" value="UniProtKB-KW"/>
</dbReference>